<proteinExistence type="predicted"/>
<gene>
    <name evidence="7" type="ORF">E7746_03235</name>
</gene>
<keyword evidence="8" id="KW-1185">Reference proteome</keyword>
<dbReference type="Proteomes" id="UP000297031">
    <property type="component" value="Chromosome"/>
</dbReference>
<evidence type="ECO:0000259" key="6">
    <source>
        <dbReference type="PROSITE" id="PS50234"/>
    </source>
</evidence>
<accession>A0A4P7VCN1</accession>
<dbReference type="KEGG" id="mgod:E7746_03235"/>
<evidence type="ECO:0000256" key="4">
    <source>
        <dbReference type="ARBA" id="ARBA00023136"/>
    </source>
</evidence>
<dbReference type="PANTHER" id="PTHR22550:SF5">
    <property type="entry name" value="LEUCINE ZIPPER PROTEIN 4"/>
    <property type="match status" value="1"/>
</dbReference>
<feature type="domain" description="VWFA" evidence="6">
    <location>
        <begin position="91"/>
        <end position="301"/>
    </location>
</feature>
<keyword evidence="4 5" id="KW-0472">Membrane</keyword>
<evidence type="ECO:0000256" key="3">
    <source>
        <dbReference type="ARBA" id="ARBA00022989"/>
    </source>
</evidence>
<evidence type="ECO:0000313" key="8">
    <source>
        <dbReference type="Proteomes" id="UP000297031"/>
    </source>
</evidence>
<dbReference type="AlphaFoldDB" id="A0A4P7VCN1"/>
<sequence>MFSFANPHLLYLLFLLPVVAGLYIIARIARRRKLMRYGRIATLTPLMPDASRYKPGIKLVLQLIAIAALVIVLARPRAGAKEEVSEVQGIEVMICLDVSNSMLASSTDDPRGVSRLQRAKLVLEKLIDKLDNDKVGLIVFAGDAYTQLPITSDFVSAKMFLNSISTEMVPTQGTAIGAAIQMAMNSFTPDEDMQRAIIVITDGENFEDDPLAATQEAAKRGIQVDVIGLGSTKGALIPIGRNGQYLKDDSGNPVTTRLDETMARKIAEEGDGIYVSGAASTVVNDVDEQLKTLATSSLEKINYTASAEQFPVFAWIALAFLILDIFMLDRKVGWLKKINFFSK</sequence>
<evidence type="ECO:0000256" key="2">
    <source>
        <dbReference type="ARBA" id="ARBA00022692"/>
    </source>
</evidence>
<dbReference type="Pfam" id="PF07584">
    <property type="entry name" value="BatA"/>
    <property type="match status" value="1"/>
</dbReference>
<reference evidence="7 8" key="1">
    <citation type="submission" date="2019-02" db="EMBL/GenBank/DDBJ databases">
        <title>Isolation and identification of novel species under the genus Muribaculum.</title>
        <authorList>
            <person name="Miyake S."/>
            <person name="Ding Y."/>
            <person name="Low A."/>
            <person name="Soh M."/>
            <person name="Seedorf H."/>
        </authorList>
    </citation>
    <scope>NUCLEOTIDE SEQUENCE [LARGE SCALE GENOMIC DNA]</scope>
    <source>
        <strain evidence="7 8">TLL-A4</strain>
    </source>
</reference>
<dbReference type="PROSITE" id="PS50234">
    <property type="entry name" value="VWFA"/>
    <property type="match status" value="1"/>
</dbReference>
<dbReference type="PANTHER" id="PTHR22550">
    <property type="entry name" value="SPORE GERMINATION PROTEIN"/>
    <property type="match status" value="1"/>
</dbReference>
<protein>
    <submittedName>
        <fullName evidence="7">VWA domain-containing protein</fullName>
    </submittedName>
</protein>
<dbReference type="Pfam" id="PF13519">
    <property type="entry name" value="VWA_2"/>
    <property type="match status" value="1"/>
</dbReference>
<dbReference type="RefSeq" id="WP_135947449.1">
    <property type="nucleotide sequence ID" value="NZ_CP039393.1"/>
</dbReference>
<evidence type="ECO:0000256" key="5">
    <source>
        <dbReference type="SAM" id="Phobius"/>
    </source>
</evidence>
<dbReference type="InterPro" id="IPR002035">
    <property type="entry name" value="VWF_A"/>
</dbReference>
<feature type="transmembrane region" description="Helical" evidence="5">
    <location>
        <begin position="12"/>
        <end position="29"/>
    </location>
</feature>
<dbReference type="Gene3D" id="3.40.50.410">
    <property type="entry name" value="von Willebrand factor, type A domain"/>
    <property type="match status" value="1"/>
</dbReference>
<dbReference type="InterPro" id="IPR024163">
    <property type="entry name" value="Aerotolerance_reg_N"/>
</dbReference>
<evidence type="ECO:0000313" key="7">
    <source>
        <dbReference type="EMBL" id="QCD34963.1"/>
    </source>
</evidence>
<dbReference type="InterPro" id="IPR036465">
    <property type="entry name" value="vWFA_dom_sf"/>
</dbReference>
<evidence type="ECO:0000256" key="1">
    <source>
        <dbReference type="ARBA" id="ARBA00022475"/>
    </source>
</evidence>
<keyword evidence="2 5" id="KW-0812">Transmembrane</keyword>
<organism evidence="7 8">
    <name type="scientific">Muribaculum gordoncarteri</name>
    <dbReference type="NCBI Taxonomy" id="2530390"/>
    <lineage>
        <taxon>Bacteria</taxon>
        <taxon>Pseudomonadati</taxon>
        <taxon>Bacteroidota</taxon>
        <taxon>Bacteroidia</taxon>
        <taxon>Bacteroidales</taxon>
        <taxon>Muribaculaceae</taxon>
        <taxon>Muribaculum</taxon>
    </lineage>
</organism>
<dbReference type="EMBL" id="CP039393">
    <property type="protein sequence ID" value="QCD34963.1"/>
    <property type="molecule type" value="Genomic_DNA"/>
</dbReference>
<name>A0A4P7VCN1_9BACT</name>
<keyword evidence="1" id="KW-1003">Cell membrane</keyword>
<dbReference type="SMART" id="SM00327">
    <property type="entry name" value="VWA"/>
    <property type="match status" value="1"/>
</dbReference>
<dbReference type="SUPFAM" id="SSF53300">
    <property type="entry name" value="vWA-like"/>
    <property type="match status" value="1"/>
</dbReference>
<dbReference type="OrthoDB" id="6206554at2"/>
<keyword evidence="3 5" id="KW-1133">Transmembrane helix</keyword>
<feature type="transmembrane region" description="Helical" evidence="5">
    <location>
        <begin position="310"/>
        <end position="328"/>
    </location>
</feature>
<dbReference type="InterPro" id="IPR050768">
    <property type="entry name" value="UPF0353/GerABKA_families"/>
</dbReference>